<evidence type="ECO:0000256" key="3">
    <source>
        <dbReference type="ARBA" id="ARBA00023180"/>
    </source>
</evidence>
<dbReference type="InterPro" id="IPR013783">
    <property type="entry name" value="Ig-like_fold"/>
</dbReference>
<evidence type="ECO:0000256" key="2">
    <source>
        <dbReference type="ARBA" id="ARBA00023157"/>
    </source>
</evidence>
<dbReference type="SMART" id="SM00408">
    <property type="entry name" value="IGc2"/>
    <property type="match status" value="9"/>
</dbReference>
<accession>A0A8C4DBZ0</accession>
<dbReference type="Proteomes" id="UP000694389">
    <property type="component" value="Unassembled WGS sequence"/>
</dbReference>
<dbReference type="CDD" id="cd00096">
    <property type="entry name" value="Ig"/>
    <property type="match status" value="1"/>
</dbReference>
<dbReference type="SMART" id="SM00409">
    <property type="entry name" value="IG"/>
    <property type="match status" value="9"/>
</dbReference>
<dbReference type="PANTHER" id="PTHR44337">
    <property type="entry name" value="CARCINOEMBRYONIC ANTIGEN-RELATED CELL ADHESION MOLECULE 8"/>
    <property type="match status" value="1"/>
</dbReference>
<dbReference type="SUPFAM" id="SSF48726">
    <property type="entry name" value="Immunoglobulin"/>
    <property type="match status" value="9"/>
</dbReference>
<keyword evidence="5" id="KW-1133">Transmembrane helix</keyword>
<dbReference type="Gene3D" id="2.60.40.10">
    <property type="entry name" value="Immunoglobulins"/>
    <property type="match status" value="9"/>
</dbReference>
<sequence>MCHTADGPDNINLTSPSKEYYVRGSNITLSCSAVSRPAALFQWFLNGDRLSDTGPELRLMNIQNSQSGNYSCQAFNNKTLRYETSQQSVITVLGKLNRIGSYSTPVSNVKVNASTTDILEFSSSSVRLSCSSSGPSLSFLWLNDSSEVTESDRVRLTDGGTTLTIINATRYDQGPFRCHVSNPVSDGTSDPIKLLIIFGPENINLTLSPSQEYYDEGADISLICSALSGPPALFKWFLNGDPLSDTGPELRLMNIQMSQSGNYSCQAFNNRTMRNQTSQAAAVSVLKCKLEDCLVVLFDAELVQNLIYFAECNALFFFLPIAQVSNVVITPSTTDLSELRTSVSLSCSASGSFPSFLWLNGSSEVTASERVQLTDEGSTLSIINVTRYDQGPFICHVFNNFSNYTSDPVKLSISFGPENINLKLSPSQEYYDEGSNIILMCSADSRPSAQIQWFLNGDLLSDTGPELRLMNIQMSQSGNYSCQAFNNRTMRYETSQPAAVSVLTQVSNVVVTSNNAHLFEFSSSVSLSCSSSGSSLSFLWLNGSSEVTASDRVQLTGGGTTLSITYVTRYDQGPFRCNVSNGVGSGISRPLNLFIQYGPDNVAIMGPASMHVGDFTMLYCSTMSVPSASFTWLFNGEPTSFNEAVYVISSIRRSNSGTYTCSAVNAVTGQTQTVNHELTVIALVSGAIIRSPAAILIEDKSSTNLSCEASGSISTRVWIKDGQPLHPSGRVSLSMDNKTVFIQPVHSSNHGTYQCRLLNAFTGRSLNMSFLYAVGPHNISITGPSAAAPGQRVTLQCTADSVPPAHFSWMFNGNESHVNNTMYIIESLEAESVGNYTCTARNMVTMLENSTVLNLRVMDTFFVNYMFLFFLFFLLSW</sequence>
<dbReference type="AlphaFoldDB" id="A0A8C4DBZ0"/>
<keyword evidence="2" id="KW-1015">Disulfide bond</keyword>
<dbReference type="GeneTree" id="ENSGT00940000156511"/>
<keyword evidence="5" id="KW-0812">Transmembrane</keyword>
<dbReference type="InterPro" id="IPR052598">
    <property type="entry name" value="IgSF_CEA-related"/>
</dbReference>
<feature type="domain" description="Ig-like" evidence="6">
    <location>
        <begin position="776"/>
        <end position="854"/>
    </location>
</feature>
<feature type="domain" description="Ig-like" evidence="6">
    <location>
        <begin position="417"/>
        <end position="501"/>
    </location>
</feature>
<dbReference type="Pfam" id="PF13927">
    <property type="entry name" value="Ig_3"/>
    <property type="match status" value="5"/>
</dbReference>
<name>A0A8C4DBZ0_DICLA</name>
<feature type="domain" description="Ig-like" evidence="6">
    <location>
        <begin position="692"/>
        <end position="769"/>
    </location>
</feature>
<dbReference type="InterPro" id="IPR003599">
    <property type="entry name" value="Ig_sub"/>
</dbReference>
<evidence type="ECO:0000313" key="7">
    <source>
        <dbReference type="Ensembl" id="ENSDLAP00005001853.2"/>
    </source>
</evidence>
<dbReference type="InterPro" id="IPR013098">
    <property type="entry name" value="Ig_I-set"/>
</dbReference>
<keyword evidence="3" id="KW-0325">Glycoprotein</keyword>
<dbReference type="Pfam" id="PF07679">
    <property type="entry name" value="I-set"/>
    <property type="match status" value="2"/>
</dbReference>
<keyword evidence="1" id="KW-0732">Signal</keyword>
<dbReference type="InterPro" id="IPR013151">
    <property type="entry name" value="Immunoglobulin_dom"/>
</dbReference>
<dbReference type="InterPro" id="IPR003598">
    <property type="entry name" value="Ig_sub2"/>
</dbReference>
<protein>
    <recommendedName>
        <fullName evidence="6">Ig-like domain-containing protein</fullName>
    </recommendedName>
</protein>
<evidence type="ECO:0000256" key="1">
    <source>
        <dbReference type="ARBA" id="ARBA00022729"/>
    </source>
</evidence>
<dbReference type="InterPro" id="IPR007110">
    <property type="entry name" value="Ig-like_dom"/>
</dbReference>
<evidence type="ECO:0000313" key="8">
    <source>
        <dbReference type="Proteomes" id="UP000694389"/>
    </source>
</evidence>
<dbReference type="Pfam" id="PF13895">
    <property type="entry name" value="Ig_2"/>
    <property type="match status" value="1"/>
</dbReference>
<organism evidence="7 8">
    <name type="scientific">Dicentrarchus labrax</name>
    <name type="common">European seabass</name>
    <name type="synonym">Morone labrax</name>
    <dbReference type="NCBI Taxonomy" id="13489"/>
    <lineage>
        <taxon>Eukaryota</taxon>
        <taxon>Metazoa</taxon>
        <taxon>Chordata</taxon>
        <taxon>Craniata</taxon>
        <taxon>Vertebrata</taxon>
        <taxon>Euteleostomi</taxon>
        <taxon>Actinopterygii</taxon>
        <taxon>Neopterygii</taxon>
        <taxon>Teleostei</taxon>
        <taxon>Neoteleostei</taxon>
        <taxon>Acanthomorphata</taxon>
        <taxon>Eupercaria</taxon>
        <taxon>Moronidae</taxon>
        <taxon>Dicentrarchus</taxon>
    </lineage>
</organism>
<proteinExistence type="predicted"/>
<dbReference type="Ensembl" id="ENSDLAT00005001931.2">
    <property type="protein sequence ID" value="ENSDLAP00005001853.2"/>
    <property type="gene ID" value="ENSDLAG00005000848.2"/>
</dbReference>
<dbReference type="InterPro" id="IPR036179">
    <property type="entry name" value="Ig-like_dom_sf"/>
</dbReference>
<keyword evidence="8" id="KW-1185">Reference proteome</keyword>
<dbReference type="PROSITE" id="PS50835">
    <property type="entry name" value="IG_LIKE"/>
    <property type="match status" value="9"/>
</dbReference>
<feature type="transmembrane region" description="Helical" evidence="5">
    <location>
        <begin position="853"/>
        <end position="875"/>
    </location>
</feature>
<feature type="domain" description="Ig-like" evidence="6">
    <location>
        <begin position="599"/>
        <end position="679"/>
    </location>
</feature>
<evidence type="ECO:0000256" key="5">
    <source>
        <dbReference type="SAM" id="Phobius"/>
    </source>
</evidence>
<dbReference type="PANTHER" id="PTHR44337:SF20">
    <property type="entry name" value="CARCINOEMBRYONIC ANTIGEN-RELATED CELL ADHESION MOLECULE 5-RELATED"/>
    <property type="match status" value="1"/>
</dbReference>
<feature type="domain" description="Ig-like" evidence="6">
    <location>
        <begin position="200"/>
        <end position="284"/>
    </location>
</feature>
<evidence type="ECO:0000259" key="6">
    <source>
        <dbReference type="PROSITE" id="PS50835"/>
    </source>
</evidence>
<feature type="domain" description="Ig-like" evidence="6">
    <location>
        <begin position="8"/>
        <end position="91"/>
    </location>
</feature>
<feature type="domain" description="Ig-like" evidence="6">
    <location>
        <begin position="507"/>
        <end position="594"/>
    </location>
</feature>
<keyword evidence="5" id="KW-0472">Membrane</keyword>
<keyword evidence="4" id="KW-0393">Immunoglobulin domain</keyword>
<reference evidence="7" key="1">
    <citation type="submission" date="2025-08" db="UniProtKB">
        <authorList>
            <consortium name="Ensembl"/>
        </authorList>
    </citation>
    <scope>IDENTIFICATION</scope>
</reference>
<feature type="domain" description="Ig-like" evidence="6">
    <location>
        <begin position="105"/>
        <end position="195"/>
    </location>
</feature>
<reference evidence="7" key="2">
    <citation type="submission" date="2025-09" db="UniProtKB">
        <authorList>
            <consortium name="Ensembl"/>
        </authorList>
    </citation>
    <scope>IDENTIFICATION</scope>
</reference>
<dbReference type="Pfam" id="PF00047">
    <property type="entry name" value="ig"/>
    <property type="match status" value="1"/>
</dbReference>
<feature type="domain" description="Ig-like" evidence="6">
    <location>
        <begin position="320"/>
        <end position="412"/>
    </location>
</feature>
<evidence type="ECO:0000256" key="4">
    <source>
        <dbReference type="ARBA" id="ARBA00023319"/>
    </source>
</evidence>